<dbReference type="Proteomes" id="UP000292695">
    <property type="component" value="Unassembled WGS sequence"/>
</dbReference>
<reference evidence="5 6" key="1">
    <citation type="submission" date="2019-02" db="EMBL/GenBank/DDBJ databases">
        <title>Kribbella capetownensis sp. nov. and Kribbella speibonae sp. nov., isolated from soil.</title>
        <authorList>
            <person name="Curtis S.M."/>
            <person name="Norton I."/>
            <person name="Everest G.J."/>
            <person name="Meyers P.R."/>
        </authorList>
    </citation>
    <scope>NUCLEOTIDE SEQUENCE [LARGE SCALE GENOMIC DNA]</scope>
    <source>
        <strain evidence="5 6">DSM 27082</strain>
    </source>
</reference>
<dbReference type="OrthoDB" id="5182800at2"/>
<feature type="region of interest" description="Disordered" evidence="3">
    <location>
        <begin position="266"/>
        <end position="285"/>
    </location>
</feature>
<protein>
    <submittedName>
        <fullName evidence="5">ATP-binding cassette domain-containing protein</fullName>
    </submittedName>
</protein>
<dbReference type="PANTHER" id="PTHR43158">
    <property type="entry name" value="SKFA PEPTIDE EXPORT ATP-BINDING PROTEIN SKFE"/>
    <property type="match status" value="1"/>
</dbReference>
<dbReference type="EMBL" id="SJKA01000030">
    <property type="protein sequence ID" value="TCC16059.1"/>
    <property type="molecule type" value="Genomic_DNA"/>
</dbReference>
<dbReference type="Pfam" id="PF00005">
    <property type="entry name" value="ABC_tran"/>
    <property type="match status" value="1"/>
</dbReference>
<dbReference type="GO" id="GO:0005524">
    <property type="term" value="F:ATP binding"/>
    <property type="evidence" value="ECO:0007669"/>
    <property type="project" value="UniProtKB-KW"/>
</dbReference>
<feature type="region of interest" description="Disordered" evidence="3">
    <location>
        <begin position="296"/>
        <end position="327"/>
    </location>
</feature>
<feature type="domain" description="ABC transporter" evidence="4">
    <location>
        <begin position="5"/>
        <end position="227"/>
    </location>
</feature>
<keyword evidence="1" id="KW-0547">Nucleotide-binding</keyword>
<evidence type="ECO:0000256" key="1">
    <source>
        <dbReference type="ARBA" id="ARBA00022741"/>
    </source>
</evidence>
<dbReference type="InterPro" id="IPR027417">
    <property type="entry name" value="P-loop_NTPase"/>
</dbReference>
<dbReference type="InterPro" id="IPR003439">
    <property type="entry name" value="ABC_transporter-like_ATP-bd"/>
</dbReference>
<gene>
    <name evidence="5" type="ORF">E0H50_41005</name>
</gene>
<dbReference type="AlphaFoldDB" id="A0A4R0HYW5"/>
<dbReference type="SUPFAM" id="SSF52540">
    <property type="entry name" value="P-loop containing nucleoside triphosphate hydrolases"/>
    <property type="match status" value="1"/>
</dbReference>
<feature type="region of interest" description="Disordered" evidence="3">
    <location>
        <begin position="201"/>
        <end position="228"/>
    </location>
</feature>
<keyword evidence="6" id="KW-1185">Reference proteome</keyword>
<feature type="compositionally biased region" description="Basic and acidic residues" evidence="3">
    <location>
        <begin position="216"/>
        <end position="228"/>
    </location>
</feature>
<proteinExistence type="predicted"/>
<sequence length="327" mass="34652">MSTMGRLDEAVRLTGASAYGARFTDLVVRYGEVVVLTGPNGSGKSTVSRVVVGELTAAGSVHVLGAAPVMADLKGRIGYLVKDLETMGSLTSRDVLDICAAVRGCTTAYAQLLADRIGLELDRPMAQLCRGQLRRLGIVQALMHEPELVVLDDPMTELDDEARRVLPVLLREAADRGAAVLVTAQAESGAGLSADRIVPLRRDDDVDSRSNQAGAERAEPGRGLEAARPRVVRGDELRDAGRPAAIERSRLRSRFGPAVRRGRAEELESVADPCDRPDRGHRTGPARWGAVVAVPDPAGHHQLPRLGGRAPAGRRPAGTSAGQARPG</sequence>
<dbReference type="PANTHER" id="PTHR43158:SF2">
    <property type="entry name" value="SKFA PEPTIDE EXPORT ATP-BINDING PROTEIN SKFE"/>
    <property type="match status" value="1"/>
</dbReference>
<dbReference type="SMART" id="SM00382">
    <property type="entry name" value="AAA"/>
    <property type="match status" value="1"/>
</dbReference>
<dbReference type="GO" id="GO:0016887">
    <property type="term" value="F:ATP hydrolysis activity"/>
    <property type="evidence" value="ECO:0007669"/>
    <property type="project" value="InterPro"/>
</dbReference>
<feature type="compositionally biased region" description="Low complexity" evidence="3">
    <location>
        <begin position="304"/>
        <end position="318"/>
    </location>
</feature>
<evidence type="ECO:0000313" key="6">
    <source>
        <dbReference type="Proteomes" id="UP000292695"/>
    </source>
</evidence>
<evidence type="ECO:0000313" key="5">
    <source>
        <dbReference type="EMBL" id="TCC16059.1"/>
    </source>
</evidence>
<name>A0A4R0HYW5_9ACTN</name>
<evidence type="ECO:0000256" key="3">
    <source>
        <dbReference type="SAM" id="MobiDB-lite"/>
    </source>
</evidence>
<dbReference type="InterPro" id="IPR003593">
    <property type="entry name" value="AAA+_ATPase"/>
</dbReference>
<accession>A0A4R0HYW5</accession>
<dbReference type="PROSITE" id="PS50893">
    <property type="entry name" value="ABC_TRANSPORTER_2"/>
    <property type="match status" value="1"/>
</dbReference>
<dbReference type="Gene3D" id="3.40.50.300">
    <property type="entry name" value="P-loop containing nucleotide triphosphate hydrolases"/>
    <property type="match status" value="1"/>
</dbReference>
<organism evidence="5 6">
    <name type="scientific">Kribbella sindirgiensis</name>
    <dbReference type="NCBI Taxonomy" id="1124744"/>
    <lineage>
        <taxon>Bacteria</taxon>
        <taxon>Bacillati</taxon>
        <taxon>Actinomycetota</taxon>
        <taxon>Actinomycetes</taxon>
        <taxon>Propionibacteriales</taxon>
        <taxon>Kribbellaceae</taxon>
        <taxon>Kribbella</taxon>
    </lineage>
</organism>
<comment type="caution">
    <text evidence="5">The sequence shown here is derived from an EMBL/GenBank/DDBJ whole genome shotgun (WGS) entry which is preliminary data.</text>
</comment>
<evidence type="ECO:0000259" key="4">
    <source>
        <dbReference type="PROSITE" id="PS50893"/>
    </source>
</evidence>
<evidence type="ECO:0000256" key="2">
    <source>
        <dbReference type="ARBA" id="ARBA00022840"/>
    </source>
</evidence>
<keyword evidence="2 5" id="KW-0067">ATP-binding</keyword>